<evidence type="ECO:0000313" key="2">
    <source>
        <dbReference type="Proteomes" id="UP001596395"/>
    </source>
</evidence>
<organism evidence="1 2">
    <name type="scientific">Halorubellus litoreus</name>
    <dbReference type="NCBI Taxonomy" id="755308"/>
    <lineage>
        <taxon>Archaea</taxon>
        <taxon>Methanobacteriati</taxon>
        <taxon>Methanobacteriota</taxon>
        <taxon>Stenosarchaea group</taxon>
        <taxon>Halobacteria</taxon>
        <taxon>Halobacteriales</taxon>
        <taxon>Halorubellaceae</taxon>
        <taxon>Halorubellus</taxon>
    </lineage>
</organism>
<proteinExistence type="predicted"/>
<dbReference type="EMBL" id="JBHSXN010000001">
    <property type="protein sequence ID" value="MFC6951517.1"/>
    <property type="molecule type" value="Genomic_DNA"/>
</dbReference>
<dbReference type="Pfam" id="PF20575">
    <property type="entry name" value="HTH_63"/>
    <property type="match status" value="1"/>
</dbReference>
<keyword evidence="2" id="KW-1185">Reference proteome</keyword>
<dbReference type="RefSeq" id="WP_336348548.1">
    <property type="nucleotide sequence ID" value="NZ_JAZAQL010000001.1"/>
</dbReference>
<comment type="caution">
    <text evidence="1">The sequence shown here is derived from an EMBL/GenBank/DDBJ whole genome shotgun (WGS) entry which is preliminary data.</text>
</comment>
<reference evidence="1 2" key="1">
    <citation type="journal article" date="2019" name="Int. J. Syst. Evol. Microbiol.">
        <title>The Global Catalogue of Microorganisms (GCM) 10K type strain sequencing project: providing services to taxonomists for standard genome sequencing and annotation.</title>
        <authorList>
            <consortium name="The Broad Institute Genomics Platform"/>
            <consortium name="The Broad Institute Genome Sequencing Center for Infectious Disease"/>
            <person name="Wu L."/>
            <person name="Ma J."/>
        </authorList>
    </citation>
    <scope>NUCLEOTIDE SEQUENCE [LARGE SCALE GENOMIC DNA]</scope>
    <source>
        <strain evidence="1 2">GX26</strain>
    </source>
</reference>
<dbReference type="Proteomes" id="UP001596395">
    <property type="component" value="Unassembled WGS sequence"/>
</dbReference>
<dbReference type="AlphaFoldDB" id="A0ABD5V7X9"/>
<sequence length="149" mass="16321">MTATLRVYHRAYTPISKPLDEIVAAARTLDTTGNVDACTFTEWPTTVALDSDCEPVTLYETLTDWAETEHVDPTTPFRIHTRTNPVTNAEQHVLHTPVVYLTLERDGELVGAAPCTLDDGTHVTARDFLDAIQDGDDPLDGRSLDAIAA</sequence>
<gene>
    <name evidence="1" type="ORF">ACFQGB_01455</name>
</gene>
<accession>A0ABD5V7X9</accession>
<dbReference type="InterPro" id="IPR046783">
    <property type="entry name" value="HTH_63"/>
</dbReference>
<name>A0ABD5V7X9_9EURY</name>
<evidence type="ECO:0000313" key="1">
    <source>
        <dbReference type="EMBL" id="MFC6951517.1"/>
    </source>
</evidence>
<protein>
    <submittedName>
        <fullName evidence="1">HTH domain-containing protein</fullName>
    </submittedName>
</protein>